<keyword evidence="3" id="KW-0479">Metal-binding</keyword>
<dbReference type="InterPro" id="IPR013815">
    <property type="entry name" value="ATP_grasp_subdomain_1"/>
</dbReference>
<evidence type="ECO:0000256" key="13">
    <source>
        <dbReference type="ARBA" id="ARBA00023204"/>
    </source>
</evidence>
<evidence type="ECO:0000256" key="9">
    <source>
        <dbReference type="ARBA" id="ARBA00022833"/>
    </source>
</evidence>
<organism evidence="18 19">
    <name type="scientific">Candidatus Opimibacter skivensis</name>
    <dbReference type="NCBI Taxonomy" id="2982028"/>
    <lineage>
        <taxon>Bacteria</taxon>
        <taxon>Pseudomonadati</taxon>
        <taxon>Bacteroidota</taxon>
        <taxon>Saprospiria</taxon>
        <taxon>Saprospirales</taxon>
        <taxon>Saprospiraceae</taxon>
        <taxon>Candidatus Opimibacter</taxon>
    </lineage>
</organism>
<evidence type="ECO:0000256" key="10">
    <source>
        <dbReference type="ARBA" id="ARBA00022840"/>
    </source>
</evidence>
<dbReference type="Pfam" id="PF17755">
    <property type="entry name" value="UvrA_DNA-bind"/>
    <property type="match status" value="1"/>
</dbReference>
<keyword evidence="7" id="KW-0228">DNA excision</keyword>
<evidence type="ECO:0000256" key="14">
    <source>
        <dbReference type="ARBA" id="ARBA00038000"/>
    </source>
</evidence>
<sequence length="950" mass="105406">MPGKLKSISSASPITRPSAKQIEIIGARSNNLKNVSVTIPKNRLVVVTGLSGSGKSSLIMDTLYAEGQRRYVESLSSYARQFLNRMKKPDVDLIRGICPAIAIEQRVSGGNARSTVGSMTEIYDYLRLLFARVGQTISPISGEKVRKHTVTDVVNFITGLNEGTKLMIVAPISIRDEKRTIEKESQLLLQKGYNRIQWQGKTIKIDDFLTEYKSIIKQKAHGLKKGDLSLVVDRFPVSHDEEFKKRTADSVQTAFYEAEGECIVEAEGGAKTEFNNRFELDGLTFIEPEPKLFNYNNPVGACPRCEGFGKIIGIDEDKVIPDGSLSVYEGAVAAWSGEKSNLWQQDFLKKAGKQGFPVHKPYIELSSAQRKLLWDGNNDVRGIQAFFKEVEQGSYKIQNRVMLARYRGRTTCTECGGGRLRPEATYVKVGGKSLPELANMSVKDLRVFFTELKLSKHEESTAARILLEVRNRLRTMSEVGLGYLHLERISSTLSGGETQRIHLTRNLGSNLTSSLYILDEPSIGLHPKDTGQLLKVLFELRDLGNTVVVVEHEEEMIQQADYIIDVGPLAGIHGGEIVYEGPYDDFIANGPTGKVSLTHQYLTGRKTVPTPKKRRTSPNKIFLKGARLHNLENVNVEIPLYCMTVVTGVSGSGKTTLVRHVLEPALSQVLGITTGSHTNLLKSITGDYQRIDGIEVIGQQALGRSSRSNPITYIKAYDAIRKLMTDQHLAKVNGYKPKHFSFNVEGGRCETCKGDGEIVIEMQFLADVKLVCDECGGKRFQKPILEIKYKGKNIYDILELSVDEAVEFFEDEKDIAERLQPLQDVGLGYIKLGQASSTLSGGEAQRVKLASFLTKDRDDRHLFFIFDEPTTGLHFHDIHVLMNALNALVEKGHTVVIIEHNMEVIKTADWVIDLGPGGGDEGGQLVIQGTPEQVAKCKESVTGQYLKAKL</sequence>
<dbReference type="PANTHER" id="PTHR43152">
    <property type="entry name" value="UVRABC SYSTEM PROTEIN A"/>
    <property type="match status" value="1"/>
</dbReference>
<dbReference type="Gene3D" id="1.10.8.280">
    <property type="entry name" value="ABC transporter ATPase domain-like"/>
    <property type="match status" value="1"/>
</dbReference>
<dbReference type="PROSITE" id="PS50893">
    <property type="entry name" value="ABC_TRANSPORTER_2"/>
    <property type="match status" value="2"/>
</dbReference>
<dbReference type="GO" id="GO:0005737">
    <property type="term" value="C:cytoplasm"/>
    <property type="evidence" value="ECO:0007669"/>
    <property type="project" value="UniProtKB-SubCell"/>
</dbReference>
<dbReference type="InterPro" id="IPR017871">
    <property type="entry name" value="ABC_transporter-like_CS"/>
</dbReference>
<feature type="domain" description="ABC transporter" evidence="17">
    <location>
        <begin position="363"/>
        <end position="599"/>
    </location>
</feature>
<dbReference type="SUPFAM" id="SSF52540">
    <property type="entry name" value="P-loop containing nucleoside triphosphate hydrolases"/>
    <property type="match status" value="2"/>
</dbReference>
<dbReference type="Gene3D" id="1.20.1580.10">
    <property type="entry name" value="ABC transporter ATPase like domain"/>
    <property type="match status" value="2"/>
</dbReference>
<keyword evidence="10" id="KW-0067">ATP-binding</keyword>
<dbReference type="InterPro" id="IPR003439">
    <property type="entry name" value="ABC_transporter-like_ATP-bd"/>
</dbReference>
<dbReference type="InterPro" id="IPR027417">
    <property type="entry name" value="P-loop_NTPase"/>
</dbReference>
<dbReference type="GO" id="GO:0003677">
    <property type="term" value="F:DNA binding"/>
    <property type="evidence" value="ECO:0007669"/>
    <property type="project" value="UniProtKB-KW"/>
</dbReference>
<accession>A0A9D7SZ75</accession>
<keyword evidence="12" id="KW-0238">DNA-binding</keyword>
<evidence type="ECO:0000256" key="15">
    <source>
        <dbReference type="ARBA" id="ARBA00039316"/>
    </source>
</evidence>
<dbReference type="InterPro" id="IPR041102">
    <property type="entry name" value="UvrA_inter"/>
</dbReference>
<keyword evidence="8" id="KW-0863">Zinc-finger</keyword>
<dbReference type="Pfam" id="PF17760">
    <property type="entry name" value="UvrA_inter"/>
    <property type="match status" value="1"/>
</dbReference>
<dbReference type="GO" id="GO:0008270">
    <property type="term" value="F:zinc ion binding"/>
    <property type="evidence" value="ECO:0007669"/>
    <property type="project" value="UniProtKB-KW"/>
</dbReference>
<dbReference type="GO" id="GO:0016887">
    <property type="term" value="F:ATP hydrolysis activity"/>
    <property type="evidence" value="ECO:0007669"/>
    <property type="project" value="InterPro"/>
</dbReference>
<name>A0A9D7SZ75_9BACT</name>
<dbReference type="GO" id="GO:0006289">
    <property type="term" value="P:nucleotide-excision repair"/>
    <property type="evidence" value="ECO:0007669"/>
    <property type="project" value="InterPro"/>
</dbReference>
<evidence type="ECO:0000256" key="7">
    <source>
        <dbReference type="ARBA" id="ARBA00022769"/>
    </source>
</evidence>
<evidence type="ECO:0000256" key="8">
    <source>
        <dbReference type="ARBA" id="ARBA00022771"/>
    </source>
</evidence>
<comment type="similarity">
    <text evidence="14">Belongs to the ABC transporter superfamily. UvrA family.</text>
</comment>
<evidence type="ECO:0000313" key="19">
    <source>
        <dbReference type="Proteomes" id="UP000808337"/>
    </source>
</evidence>
<evidence type="ECO:0000259" key="17">
    <source>
        <dbReference type="PROSITE" id="PS50893"/>
    </source>
</evidence>
<dbReference type="GO" id="GO:0004518">
    <property type="term" value="F:nuclease activity"/>
    <property type="evidence" value="ECO:0007669"/>
    <property type="project" value="UniProtKB-KW"/>
</dbReference>
<proteinExistence type="inferred from homology"/>
<evidence type="ECO:0000256" key="3">
    <source>
        <dbReference type="ARBA" id="ARBA00022723"/>
    </source>
</evidence>
<evidence type="ECO:0000256" key="1">
    <source>
        <dbReference type="ARBA" id="ARBA00004496"/>
    </source>
</evidence>
<dbReference type="Gene3D" id="3.30.1490.20">
    <property type="entry name" value="ATP-grasp fold, A domain"/>
    <property type="match status" value="1"/>
</dbReference>
<protein>
    <recommendedName>
        <fullName evidence="15">UvrABC system protein A</fullName>
    </recommendedName>
    <alternativeName>
        <fullName evidence="16">Excinuclease ABC subunit A</fullName>
    </alternativeName>
</protein>
<evidence type="ECO:0000256" key="2">
    <source>
        <dbReference type="ARBA" id="ARBA00022490"/>
    </source>
</evidence>
<dbReference type="GO" id="GO:0009380">
    <property type="term" value="C:excinuclease repair complex"/>
    <property type="evidence" value="ECO:0007669"/>
    <property type="project" value="InterPro"/>
</dbReference>
<evidence type="ECO:0000256" key="6">
    <source>
        <dbReference type="ARBA" id="ARBA00022763"/>
    </source>
</evidence>
<dbReference type="AlphaFoldDB" id="A0A9D7SZ75"/>
<dbReference type="PROSITE" id="PS00211">
    <property type="entry name" value="ABC_TRANSPORTER_1"/>
    <property type="match status" value="1"/>
</dbReference>
<dbReference type="NCBIfam" id="TIGR00630">
    <property type="entry name" value="uvra"/>
    <property type="match status" value="1"/>
</dbReference>
<keyword evidence="13" id="KW-0234">DNA repair</keyword>
<evidence type="ECO:0000256" key="5">
    <source>
        <dbReference type="ARBA" id="ARBA00022741"/>
    </source>
</evidence>
<keyword evidence="9" id="KW-0862">Zinc</keyword>
<evidence type="ECO:0000256" key="16">
    <source>
        <dbReference type="ARBA" id="ARBA00042156"/>
    </source>
</evidence>
<dbReference type="Gene3D" id="3.40.50.300">
    <property type="entry name" value="P-loop containing nucleotide triphosphate hydrolases"/>
    <property type="match status" value="2"/>
</dbReference>
<dbReference type="InterPro" id="IPR041552">
    <property type="entry name" value="UvrA_DNA-bd"/>
</dbReference>
<dbReference type="Proteomes" id="UP000808337">
    <property type="component" value="Unassembled WGS sequence"/>
</dbReference>
<evidence type="ECO:0000256" key="12">
    <source>
        <dbReference type="ARBA" id="ARBA00023125"/>
    </source>
</evidence>
<reference evidence="18 19" key="1">
    <citation type="submission" date="2020-10" db="EMBL/GenBank/DDBJ databases">
        <title>Connecting structure to function with the recovery of over 1000 high-quality activated sludge metagenome-assembled genomes encoding full-length rRNA genes using long-read sequencing.</title>
        <authorList>
            <person name="Singleton C.M."/>
            <person name="Petriglieri F."/>
            <person name="Kristensen J.M."/>
            <person name="Kirkegaard R.H."/>
            <person name="Michaelsen T.Y."/>
            <person name="Andersen M.H."/>
            <person name="Karst S.M."/>
            <person name="Dueholm M.S."/>
            <person name="Nielsen P.H."/>
            <person name="Albertsen M."/>
        </authorList>
    </citation>
    <scope>NUCLEOTIDE SEQUENCE [LARGE SCALE GENOMIC DNA]</scope>
    <source>
        <strain evidence="18">Ribe_18-Q3-R11-54_MAXAC.273</strain>
    </source>
</reference>
<dbReference type="EMBL" id="JADKGY010000030">
    <property type="protein sequence ID" value="MBK9984653.1"/>
    <property type="molecule type" value="Genomic_DNA"/>
</dbReference>
<evidence type="ECO:0000256" key="11">
    <source>
        <dbReference type="ARBA" id="ARBA00022881"/>
    </source>
</evidence>
<feature type="domain" description="ABC transporter" evidence="17">
    <location>
        <begin position="616"/>
        <end position="941"/>
    </location>
</feature>
<evidence type="ECO:0000256" key="4">
    <source>
        <dbReference type="ARBA" id="ARBA00022737"/>
    </source>
</evidence>
<keyword evidence="5" id="KW-0547">Nucleotide-binding</keyword>
<keyword evidence="4" id="KW-0677">Repeat</keyword>
<dbReference type="Pfam" id="PF00005">
    <property type="entry name" value="ABC_tran"/>
    <property type="match status" value="1"/>
</dbReference>
<gene>
    <name evidence="18" type="primary">uvrA</name>
    <name evidence="18" type="ORF">IPP15_20200</name>
</gene>
<evidence type="ECO:0000313" key="18">
    <source>
        <dbReference type="EMBL" id="MBK9984653.1"/>
    </source>
</evidence>
<dbReference type="PANTHER" id="PTHR43152:SF3">
    <property type="entry name" value="UVRABC SYSTEM PROTEIN A"/>
    <property type="match status" value="1"/>
</dbReference>
<dbReference type="GO" id="GO:0005524">
    <property type="term" value="F:ATP binding"/>
    <property type="evidence" value="ECO:0007669"/>
    <property type="project" value="UniProtKB-KW"/>
</dbReference>
<comment type="caution">
    <text evidence="18">The sequence shown here is derived from an EMBL/GenBank/DDBJ whole genome shotgun (WGS) entry which is preliminary data.</text>
</comment>
<keyword evidence="11" id="KW-0267">Excision nuclease</keyword>
<comment type="subcellular location">
    <subcellularLocation>
        <location evidence="1">Cytoplasm</location>
    </subcellularLocation>
</comment>
<keyword evidence="2" id="KW-0963">Cytoplasm</keyword>
<dbReference type="InterPro" id="IPR004602">
    <property type="entry name" value="UvrA"/>
</dbReference>
<keyword evidence="6" id="KW-0227">DNA damage</keyword>